<organism evidence="1 2">
    <name type="scientific">Corallococcus llansteffanensis</name>
    <dbReference type="NCBI Taxonomy" id="2316731"/>
    <lineage>
        <taxon>Bacteria</taxon>
        <taxon>Pseudomonadati</taxon>
        <taxon>Myxococcota</taxon>
        <taxon>Myxococcia</taxon>
        <taxon>Myxococcales</taxon>
        <taxon>Cystobacterineae</taxon>
        <taxon>Myxococcaceae</taxon>
        <taxon>Corallococcus</taxon>
    </lineage>
</organism>
<reference evidence="2" key="1">
    <citation type="submission" date="2018-09" db="EMBL/GenBank/DDBJ databases">
        <authorList>
            <person name="Livingstone P.G."/>
            <person name="Whitworth D.E."/>
        </authorList>
    </citation>
    <scope>NUCLEOTIDE SEQUENCE [LARGE SCALE GENOMIC DNA]</scope>
    <source>
        <strain evidence="2">CA051B</strain>
    </source>
</reference>
<dbReference type="AlphaFoldDB" id="A0A3A8PPC5"/>
<evidence type="ECO:0000313" key="2">
    <source>
        <dbReference type="Proteomes" id="UP000272888"/>
    </source>
</evidence>
<dbReference type="EMBL" id="RAWB01000302">
    <property type="protein sequence ID" value="RKH54372.1"/>
    <property type="molecule type" value="Genomic_DNA"/>
</dbReference>
<sequence>MDVFFDVGPFRLTRHAKQRAVERGISLEVVRIVIRHGMPLRDERGDRYSVQGVRRPCCIPPGLWNKALGVVVPVDRYGDIPTLIRESGPKAGAGRG</sequence>
<protein>
    <submittedName>
        <fullName evidence="1">DUF4258 domain-containing protein</fullName>
    </submittedName>
</protein>
<keyword evidence="2" id="KW-1185">Reference proteome</keyword>
<dbReference type="Proteomes" id="UP000272888">
    <property type="component" value="Unassembled WGS sequence"/>
</dbReference>
<evidence type="ECO:0000313" key="1">
    <source>
        <dbReference type="EMBL" id="RKH54372.1"/>
    </source>
</evidence>
<accession>A0A3A8PPC5</accession>
<proteinExistence type="predicted"/>
<comment type="caution">
    <text evidence="1">The sequence shown here is derived from an EMBL/GenBank/DDBJ whole genome shotgun (WGS) entry which is preliminary data.</text>
</comment>
<gene>
    <name evidence="1" type="ORF">D7V93_25630</name>
</gene>
<name>A0A3A8PPC5_9BACT</name>